<feature type="chain" id="PRO_5045296221" description="Lipoprotein" evidence="1">
    <location>
        <begin position="21"/>
        <end position="161"/>
    </location>
</feature>
<accession>A0ABV3TUD7</accession>
<keyword evidence="1" id="KW-0732">Signal</keyword>
<dbReference type="EMBL" id="JBFRYB010000001">
    <property type="protein sequence ID" value="MEX1665192.1"/>
    <property type="molecule type" value="Genomic_DNA"/>
</dbReference>
<dbReference type="PROSITE" id="PS51257">
    <property type="entry name" value="PROKAR_LIPOPROTEIN"/>
    <property type="match status" value="1"/>
</dbReference>
<reference evidence="2 3" key="1">
    <citation type="journal article" date="2011" name="Int. J. Syst. Evol. Microbiol.">
        <title>Zhongshania antarctica gen. nov., sp. nov. and Zhongshania guokunii sp. nov., gammaproteobacteria respectively isolated from coastal attached (fast) ice and surface seawater of the Antarctic.</title>
        <authorList>
            <person name="Li H.J."/>
            <person name="Zhang X.Y."/>
            <person name="Chen C.X."/>
            <person name="Zhang Y.J."/>
            <person name="Gao Z.M."/>
            <person name="Yu Y."/>
            <person name="Chen X.L."/>
            <person name="Chen B."/>
            <person name="Zhang Y.Z."/>
        </authorList>
    </citation>
    <scope>NUCLEOTIDE SEQUENCE [LARGE SCALE GENOMIC DNA]</scope>
    <source>
        <strain evidence="2 3">R06B22</strain>
    </source>
</reference>
<proteinExistence type="predicted"/>
<protein>
    <recommendedName>
        <fullName evidence="4">Lipoprotein</fullName>
    </recommendedName>
</protein>
<evidence type="ECO:0000313" key="2">
    <source>
        <dbReference type="EMBL" id="MEX1665192.1"/>
    </source>
</evidence>
<dbReference type="Proteomes" id="UP001557484">
    <property type="component" value="Unassembled WGS sequence"/>
</dbReference>
<evidence type="ECO:0008006" key="4">
    <source>
        <dbReference type="Google" id="ProtNLM"/>
    </source>
</evidence>
<evidence type="ECO:0000256" key="1">
    <source>
        <dbReference type="SAM" id="SignalP"/>
    </source>
</evidence>
<sequence>MTRQKLFAVFFACLLLAACAQTPNTPITYSGPVAHLNDGIKKVSLIKWHFYELSMIGDKPIYASSSCTYNDGANSQLGADVCKGRHPVPAGKQLLHIRAVNYLTVPFFSLLNNIYKAEGDVLVTLEAGKEYFVKGQLIKGYAAVWVEDAMGERVSRKIETR</sequence>
<dbReference type="RefSeq" id="WP_368375300.1">
    <property type="nucleotide sequence ID" value="NZ_JBFRYB010000001.1"/>
</dbReference>
<organism evidence="2 3">
    <name type="scientific">Zhongshania arctica</name>
    <dbReference type="NCBI Taxonomy" id="3238302"/>
    <lineage>
        <taxon>Bacteria</taxon>
        <taxon>Pseudomonadati</taxon>
        <taxon>Pseudomonadota</taxon>
        <taxon>Gammaproteobacteria</taxon>
        <taxon>Cellvibrionales</taxon>
        <taxon>Spongiibacteraceae</taxon>
        <taxon>Zhongshania</taxon>
    </lineage>
</organism>
<gene>
    <name evidence="2" type="ORF">AB4875_06805</name>
</gene>
<name>A0ABV3TUD7_9GAMM</name>
<feature type="signal peptide" evidence="1">
    <location>
        <begin position="1"/>
        <end position="20"/>
    </location>
</feature>
<keyword evidence="3" id="KW-1185">Reference proteome</keyword>
<evidence type="ECO:0000313" key="3">
    <source>
        <dbReference type="Proteomes" id="UP001557484"/>
    </source>
</evidence>
<comment type="caution">
    <text evidence="2">The sequence shown here is derived from an EMBL/GenBank/DDBJ whole genome shotgun (WGS) entry which is preliminary data.</text>
</comment>